<dbReference type="Proteomes" id="UP000245506">
    <property type="component" value="Unassembled WGS sequence"/>
</dbReference>
<name>A0A317CJB0_9GAMM</name>
<dbReference type="Pfam" id="PF21959">
    <property type="entry name" value="DUF6923"/>
    <property type="match status" value="1"/>
</dbReference>
<feature type="domain" description="DUF6923" evidence="7">
    <location>
        <begin position="61"/>
        <end position="281"/>
    </location>
</feature>
<feature type="chain" id="PRO_5016278182" evidence="4">
    <location>
        <begin position="45"/>
        <end position="1306"/>
    </location>
</feature>
<evidence type="ECO:0000259" key="6">
    <source>
        <dbReference type="Pfam" id="PF20009"/>
    </source>
</evidence>
<proteinExistence type="predicted"/>
<dbReference type="InterPro" id="IPR033764">
    <property type="entry name" value="Sdr_B"/>
</dbReference>
<dbReference type="Pfam" id="PF20009">
    <property type="entry name" value="GEVED"/>
    <property type="match status" value="2"/>
</dbReference>
<dbReference type="EMBL" id="QGKL01000029">
    <property type="protein sequence ID" value="PWQ96410.1"/>
    <property type="molecule type" value="Genomic_DNA"/>
</dbReference>
<feature type="domain" description="GEVED" evidence="6">
    <location>
        <begin position="511"/>
        <end position="587"/>
    </location>
</feature>
<evidence type="ECO:0000313" key="8">
    <source>
        <dbReference type="EMBL" id="PWQ96410.1"/>
    </source>
</evidence>
<evidence type="ECO:0000256" key="3">
    <source>
        <dbReference type="ARBA" id="ARBA00022729"/>
    </source>
</evidence>
<evidence type="ECO:0000259" key="7">
    <source>
        <dbReference type="Pfam" id="PF21959"/>
    </source>
</evidence>
<dbReference type="SUPFAM" id="SSF63825">
    <property type="entry name" value="YWTD domain"/>
    <property type="match status" value="1"/>
</dbReference>
<sequence>MNCLQPNHKNNYWACEMNVRNIRPLINQLILFSTLLLASHSAFSAGPTFVCDGTAYPTFGSNPTTLQQMDKTTLAVTDIATVDPSGTINATGYNILDNYIYGLQGSNFYRLSADGTYEILGQPTGVGTATGVTWAIGVNYAGTMDASGNWYGHDTDYVYIVSIGSNPAAGSLTFERLARSGTFTGKVADLAFNPLDGNLYGMSGGNLRKITAAGVGSTVTTAGVGLSGSAGGAWSTSSGTLYFYNNGSGLLYSVDMTQATPLVAFVGNVPSNGTFDATACTPAVLSKSVSEESVSIGEAFTYTFTLINPLSTPLTVDFEDNIPAGLNFVLGTLSTTTPGGGTVSTYTTDSLLIDDIVIPSGLSPANEVTFTVQAVANDVSALTSVANQAEITYGANTSYSNDPDTSDIDDPTVVSIHPNDWGDAPTNMQSIDDDLDDTYGDAWHTLYDTIYLGSLIDSETGSQNTGLDADGDDMDGSDDDDGVVFPVVGTTSVLRVDRVNTITVTASVDGYLNAWIDWNQDGDWDDSGEQVATNTALTAGSNAITVTPSIYSPHGETYSRFRFTSESVATPSALGGMDDGEVEDYTVHLMLPPPSDDACSSVILNTGFEASPNPSTFIQPAEDLVEGWATIPDSPTSSNSFARRNAIELWKTGFLGVPSYDGTYFAELNAYVPGMLYQDVELIPGSNYTWSFAHRARSGSNTLNVLMGHPDSMVLQGTYTSDTSAWKVYTGTYVVPAGQHITRFGFQAVGSSSTGNFLDAAKIPGGCDFGDAPDTYGTTDATNGAHHISNSLLYLGNVIGDSEIDGQPTVAADGDNIEGGNDEDGVSVISELTTNDRTYSVDVVVTNQTGNNARLIAWLDFDGSGTFDADEAALRTIVTGVTASTVTVSWSAIPADIQAGQSYIRVRLTTESISTLEPTGLKEDGEVEDYPIMIVGTTVSGRVYIDVNSNASEDSGESGIGGTVVVLRDTNTGVCRSVLTSGSGDYSFNGVVDGDYEIYQAHGETTPVPQSCGTTSANNPTGYQSTTDDVLTITVVGVDVTDQDFGEVAGAYGSSGYSGFGITFEPNHQSEILPGNVTFYAHVFTSEADGDVSFDTVASGNIATGWSHIAYQDSDCSGSLDAVEAAALNADVASFSVTAGSRICIINKVYSPANAPAQDRYLVETTATFSFSNGTLANETLTTQDLTIVSQSDEASGLELRKTVENTAQNTAETESMNQAKSGDTLKYRIYYRNTGTGPIYDLVVNDSVPAYTSLVGSSASCDSTPASLVNCVPTENSSGAIDWNFVGVLNGGESGSVSYEVTVDN</sequence>
<protein>
    <submittedName>
        <fullName evidence="8">Uncharacterized protein</fullName>
    </submittedName>
</protein>
<gene>
    <name evidence="8" type="ORF">DKT75_10545</name>
</gene>
<comment type="caution">
    <text evidence="8">The sequence shown here is derived from an EMBL/GenBank/DDBJ whole genome shotgun (WGS) entry which is preliminary data.</text>
</comment>
<comment type="subcellular location">
    <subcellularLocation>
        <location evidence="1">Secreted</location>
    </subcellularLocation>
</comment>
<evidence type="ECO:0000256" key="2">
    <source>
        <dbReference type="ARBA" id="ARBA00022525"/>
    </source>
</evidence>
<dbReference type="SUPFAM" id="SSF117074">
    <property type="entry name" value="Hypothetical protein PA1324"/>
    <property type="match status" value="1"/>
</dbReference>
<dbReference type="NCBIfam" id="TIGR01451">
    <property type="entry name" value="B_ant_repeat"/>
    <property type="match status" value="2"/>
</dbReference>
<dbReference type="InterPro" id="IPR051172">
    <property type="entry name" value="Chlamydia_OmcB"/>
</dbReference>
<evidence type="ECO:0000256" key="4">
    <source>
        <dbReference type="SAM" id="SignalP"/>
    </source>
</evidence>
<dbReference type="Gene3D" id="2.60.40.10">
    <property type="entry name" value="Immunoglobulins"/>
    <property type="match status" value="1"/>
</dbReference>
<feature type="domain" description="GEVED" evidence="6">
    <location>
        <begin position="855"/>
        <end position="932"/>
    </location>
</feature>
<dbReference type="Gene3D" id="2.60.120.260">
    <property type="entry name" value="Galactose-binding domain-like"/>
    <property type="match status" value="1"/>
</dbReference>
<dbReference type="GO" id="GO:0005576">
    <property type="term" value="C:extracellular region"/>
    <property type="evidence" value="ECO:0007669"/>
    <property type="project" value="UniProtKB-SubCell"/>
</dbReference>
<keyword evidence="9" id="KW-1185">Reference proteome</keyword>
<dbReference type="PANTHER" id="PTHR34819">
    <property type="entry name" value="LARGE CYSTEINE-RICH PERIPLASMIC PROTEIN OMCB"/>
    <property type="match status" value="1"/>
</dbReference>
<dbReference type="InterPro" id="IPR045474">
    <property type="entry name" value="GEVED"/>
</dbReference>
<evidence type="ECO:0000313" key="9">
    <source>
        <dbReference type="Proteomes" id="UP000245506"/>
    </source>
</evidence>
<dbReference type="Pfam" id="PF17210">
    <property type="entry name" value="SdrD_B"/>
    <property type="match status" value="1"/>
</dbReference>
<evidence type="ECO:0000259" key="5">
    <source>
        <dbReference type="Pfam" id="PF17210"/>
    </source>
</evidence>
<reference evidence="8 9" key="1">
    <citation type="submission" date="2018-05" db="EMBL/GenBank/DDBJ databases">
        <title>Leucothrix arctica sp. nov., isolated from Arctic seawater.</title>
        <authorList>
            <person name="Choi A."/>
            <person name="Baek K."/>
        </authorList>
    </citation>
    <scope>NUCLEOTIDE SEQUENCE [LARGE SCALE GENOMIC DNA]</scope>
    <source>
        <strain evidence="8 9">IMCC9719</strain>
    </source>
</reference>
<dbReference type="InterPro" id="IPR054215">
    <property type="entry name" value="DUF6923"/>
</dbReference>
<keyword evidence="3 4" id="KW-0732">Signal</keyword>
<dbReference type="InterPro" id="IPR013783">
    <property type="entry name" value="Ig-like_fold"/>
</dbReference>
<dbReference type="InterPro" id="IPR047589">
    <property type="entry name" value="DUF11_rpt"/>
</dbReference>
<feature type="domain" description="SD-repeat containing protein B" evidence="5">
    <location>
        <begin position="941"/>
        <end position="1022"/>
    </location>
</feature>
<feature type="signal peptide" evidence="4">
    <location>
        <begin position="1"/>
        <end position="44"/>
    </location>
</feature>
<organism evidence="8 9">
    <name type="scientific">Leucothrix arctica</name>
    <dbReference type="NCBI Taxonomy" id="1481894"/>
    <lineage>
        <taxon>Bacteria</taxon>
        <taxon>Pseudomonadati</taxon>
        <taxon>Pseudomonadota</taxon>
        <taxon>Gammaproteobacteria</taxon>
        <taxon>Thiotrichales</taxon>
        <taxon>Thiotrichaceae</taxon>
        <taxon>Leucothrix</taxon>
    </lineage>
</organism>
<keyword evidence="2" id="KW-0964">Secreted</keyword>
<evidence type="ECO:0000256" key="1">
    <source>
        <dbReference type="ARBA" id="ARBA00004613"/>
    </source>
</evidence>
<accession>A0A317CJB0</accession>